<protein>
    <submittedName>
        <fullName evidence="2">Uncharacterized protein</fullName>
    </submittedName>
</protein>
<dbReference type="OrthoDB" id="5424209at2759"/>
<reference evidence="2 3" key="1">
    <citation type="submission" date="2019-02" db="EMBL/GenBank/DDBJ databases">
        <title>Genome sequencing of the rare red list fungi Hericium alpestre (H. flagellum).</title>
        <authorList>
            <person name="Buettner E."/>
            <person name="Kellner H."/>
        </authorList>
    </citation>
    <scope>NUCLEOTIDE SEQUENCE [LARGE SCALE GENOMIC DNA]</scope>
    <source>
        <strain evidence="2 3">DSM 108284</strain>
    </source>
</reference>
<keyword evidence="3" id="KW-1185">Reference proteome</keyword>
<evidence type="ECO:0000256" key="1">
    <source>
        <dbReference type="SAM" id="Coils"/>
    </source>
</evidence>
<keyword evidence="1" id="KW-0175">Coiled coil</keyword>
<name>A0A4Y9ZQZ2_9AGAM</name>
<sequence>MGVDPSRDGGAVNPANFLDPCLVSAHVNALKDIARSPVSPTIAAKDLVDDVLPYSPLISGSHYASHSDSDGLPSNPISIYYTRDPWPKPTEPEAQLVPKETRPICKHPIAAVWRELGQRVYELFDSLEVKWTSIDPVRFAKVGGEAGPLFLWVSCPGLSSPRTQRLPSASRSSPSAGPQLLNYAPYVDVTADVRSLFTPTLGLRIAPKDCPHFEVQEGACTLGDAVKGENDTIAEARETYKDKLAKAEKTIKFHDDTTKHWSAVSQRVLGLIVHSPPISVSIGPKLLTEDWALIELHSEKIN</sequence>
<organism evidence="2 3">
    <name type="scientific">Hericium alpestre</name>
    <dbReference type="NCBI Taxonomy" id="135208"/>
    <lineage>
        <taxon>Eukaryota</taxon>
        <taxon>Fungi</taxon>
        <taxon>Dikarya</taxon>
        <taxon>Basidiomycota</taxon>
        <taxon>Agaricomycotina</taxon>
        <taxon>Agaricomycetes</taxon>
        <taxon>Russulales</taxon>
        <taxon>Hericiaceae</taxon>
        <taxon>Hericium</taxon>
    </lineage>
</organism>
<dbReference type="AlphaFoldDB" id="A0A4Y9ZQZ2"/>
<evidence type="ECO:0000313" key="2">
    <source>
        <dbReference type="EMBL" id="TFY76251.1"/>
    </source>
</evidence>
<feature type="coiled-coil region" evidence="1">
    <location>
        <begin position="230"/>
        <end position="257"/>
    </location>
</feature>
<evidence type="ECO:0000313" key="3">
    <source>
        <dbReference type="Proteomes" id="UP000298061"/>
    </source>
</evidence>
<gene>
    <name evidence="2" type="ORF">EWM64_g7761</name>
</gene>
<comment type="caution">
    <text evidence="2">The sequence shown here is derived from an EMBL/GenBank/DDBJ whole genome shotgun (WGS) entry which is preliminary data.</text>
</comment>
<accession>A0A4Y9ZQZ2</accession>
<proteinExistence type="predicted"/>
<dbReference type="EMBL" id="SFCI01001266">
    <property type="protein sequence ID" value="TFY76251.1"/>
    <property type="molecule type" value="Genomic_DNA"/>
</dbReference>
<dbReference type="STRING" id="135208.A0A4Y9ZQZ2"/>
<dbReference type="Proteomes" id="UP000298061">
    <property type="component" value="Unassembled WGS sequence"/>
</dbReference>